<keyword evidence="10" id="KW-1185">Reference proteome</keyword>
<feature type="compositionally biased region" description="Low complexity" evidence="7">
    <location>
        <begin position="197"/>
        <end position="210"/>
    </location>
</feature>
<dbReference type="InterPro" id="IPR001357">
    <property type="entry name" value="BRCT_dom"/>
</dbReference>
<evidence type="ECO:0000259" key="8">
    <source>
        <dbReference type="PROSITE" id="PS50172"/>
    </source>
</evidence>
<dbReference type="EC" id="3.1.3.16" evidence="2"/>
<dbReference type="PROSITE" id="PS50172">
    <property type="entry name" value="BRCT"/>
    <property type="match status" value="1"/>
</dbReference>
<evidence type="ECO:0000256" key="7">
    <source>
        <dbReference type="SAM" id="MobiDB-lite"/>
    </source>
</evidence>
<protein>
    <recommendedName>
        <fullName evidence="2">protein-serine/threonine phosphatase</fullName>
        <ecNumber evidence="2">3.1.3.16</ecNumber>
    </recommendedName>
</protein>
<feature type="compositionally biased region" description="Basic and acidic residues" evidence="7">
    <location>
        <begin position="147"/>
        <end position="169"/>
    </location>
</feature>
<dbReference type="SUPFAM" id="SSF52113">
    <property type="entry name" value="BRCT domain"/>
    <property type="match status" value="1"/>
</dbReference>
<sequence>MQSHPHQQPSSSSANIQKPSVVDLISTRKAAVLRGCTIVFSSMIPFGHDPEKSELWAMAREFGATPSAEIQPGVTTHVVAARPGTAKVHQALRLAKSSKLEVVWPSWFHVSASRWARQDEGLYRISASENSLASASAAAEAAGAEAAKPETQESSAVEKDKAEPTDKADADETLFENELNDMDWGAAADEVDAYLDSATTASNTSSPSPSMLATDPDLPDIDAEDAQTNDGSSRKRARVDEGDADTSKKRRPDAEEEQGDEDEDDDDGGDSFLDDLAEELDGQLDNE</sequence>
<dbReference type="EMBL" id="CCFA01000517">
    <property type="protein sequence ID" value="CDR98917.1"/>
    <property type="molecule type" value="Genomic_DNA"/>
</dbReference>
<dbReference type="InterPro" id="IPR039189">
    <property type="entry name" value="Fcp1"/>
</dbReference>
<organism evidence="9 10">
    <name type="scientific">Sporisorium scitamineum</name>
    <dbReference type="NCBI Taxonomy" id="49012"/>
    <lineage>
        <taxon>Eukaryota</taxon>
        <taxon>Fungi</taxon>
        <taxon>Dikarya</taxon>
        <taxon>Basidiomycota</taxon>
        <taxon>Ustilaginomycotina</taxon>
        <taxon>Ustilaginomycetes</taxon>
        <taxon>Ustilaginales</taxon>
        <taxon>Ustilaginaceae</taxon>
        <taxon>Sporisorium</taxon>
    </lineage>
</organism>
<dbReference type="PANTHER" id="PTHR23081">
    <property type="entry name" value="RNA POLYMERASE II CTD PHOSPHATASE"/>
    <property type="match status" value="1"/>
</dbReference>
<reference evidence="10" key="1">
    <citation type="submission" date="2014-06" db="EMBL/GenBank/DDBJ databases">
        <authorList>
            <person name="Berkman P.J."/>
        </authorList>
    </citation>
    <scope>NUCLEOTIDE SEQUENCE [LARGE SCALE GENOMIC DNA]</scope>
</reference>
<dbReference type="AlphaFoldDB" id="A0A0F7RW33"/>
<dbReference type="GO" id="GO:0008420">
    <property type="term" value="F:RNA polymerase II CTD heptapeptide repeat phosphatase activity"/>
    <property type="evidence" value="ECO:0007669"/>
    <property type="project" value="InterPro"/>
</dbReference>
<feature type="compositionally biased region" description="Acidic residues" evidence="7">
    <location>
        <begin position="217"/>
        <end position="227"/>
    </location>
</feature>
<dbReference type="SMART" id="SM00292">
    <property type="entry name" value="BRCT"/>
    <property type="match status" value="1"/>
</dbReference>
<accession>A0A0F7RW33</accession>
<dbReference type="CDD" id="cd17729">
    <property type="entry name" value="BRCT_CTDP1"/>
    <property type="match status" value="1"/>
</dbReference>
<evidence type="ECO:0000256" key="5">
    <source>
        <dbReference type="ARBA" id="ARBA00047761"/>
    </source>
</evidence>
<evidence type="ECO:0000313" key="10">
    <source>
        <dbReference type="Proteomes" id="UP000242770"/>
    </source>
</evidence>
<dbReference type="FunFam" id="3.40.50.10190:FF:000140">
    <property type="entry name" value="Related to FCP1-TFIIF interacting component of CTD phosphatase"/>
    <property type="match status" value="1"/>
</dbReference>
<dbReference type="Proteomes" id="UP000242770">
    <property type="component" value="Unassembled WGS sequence"/>
</dbReference>
<dbReference type="GO" id="GO:0005634">
    <property type="term" value="C:nucleus"/>
    <property type="evidence" value="ECO:0007669"/>
    <property type="project" value="UniProtKB-SubCell"/>
</dbReference>
<dbReference type="Gene3D" id="3.40.50.10190">
    <property type="entry name" value="BRCT domain"/>
    <property type="match status" value="1"/>
</dbReference>
<evidence type="ECO:0000256" key="6">
    <source>
        <dbReference type="ARBA" id="ARBA00048336"/>
    </source>
</evidence>
<comment type="subcellular location">
    <subcellularLocation>
        <location evidence="1">Nucleus</location>
    </subcellularLocation>
</comment>
<proteinExistence type="predicted"/>
<gene>
    <name evidence="9" type="primary">SSCI09880.1</name>
</gene>
<comment type="catalytic activity">
    <reaction evidence="5">
        <text>O-phospho-L-seryl-[protein] + H2O = L-seryl-[protein] + phosphate</text>
        <dbReference type="Rhea" id="RHEA:20629"/>
        <dbReference type="Rhea" id="RHEA-COMP:9863"/>
        <dbReference type="Rhea" id="RHEA-COMP:11604"/>
        <dbReference type="ChEBI" id="CHEBI:15377"/>
        <dbReference type="ChEBI" id="CHEBI:29999"/>
        <dbReference type="ChEBI" id="CHEBI:43474"/>
        <dbReference type="ChEBI" id="CHEBI:83421"/>
        <dbReference type="EC" id="3.1.3.16"/>
    </reaction>
</comment>
<feature type="compositionally biased region" description="Basic and acidic residues" evidence="7">
    <location>
        <begin position="238"/>
        <end position="247"/>
    </location>
</feature>
<evidence type="ECO:0000256" key="2">
    <source>
        <dbReference type="ARBA" id="ARBA00013081"/>
    </source>
</evidence>
<evidence type="ECO:0000256" key="1">
    <source>
        <dbReference type="ARBA" id="ARBA00004123"/>
    </source>
</evidence>
<keyword evidence="3" id="KW-0378">Hydrolase</keyword>
<feature type="region of interest" description="Disordered" evidence="7">
    <location>
        <begin position="141"/>
        <end position="169"/>
    </location>
</feature>
<dbReference type="PANTHER" id="PTHR23081:SF36">
    <property type="entry name" value="RNA POLYMERASE II SUBUNIT A C-TERMINAL DOMAIN PHOSPHATASE"/>
    <property type="match status" value="1"/>
</dbReference>
<evidence type="ECO:0000256" key="4">
    <source>
        <dbReference type="ARBA" id="ARBA00023242"/>
    </source>
</evidence>
<feature type="compositionally biased region" description="Acidic residues" evidence="7">
    <location>
        <begin position="254"/>
        <end position="287"/>
    </location>
</feature>
<feature type="region of interest" description="Disordered" evidence="7">
    <location>
        <begin position="197"/>
        <end position="287"/>
    </location>
</feature>
<dbReference type="InterPro" id="IPR036420">
    <property type="entry name" value="BRCT_dom_sf"/>
</dbReference>
<feature type="domain" description="BRCT" evidence="8">
    <location>
        <begin position="28"/>
        <end position="108"/>
    </location>
</feature>
<evidence type="ECO:0000313" key="9">
    <source>
        <dbReference type="EMBL" id="CDR98917.1"/>
    </source>
</evidence>
<name>A0A0F7RW33_9BASI</name>
<comment type="catalytic activity">
    <reaction evidence="6">
        <text>O-phospho-L-threonyl-[protein] + H2O = L-threonyl-[protein] + phosphate</text>
        <dbReference type="Rhea" id="RHEA:47004"/>
        <dbReference type="Rhea" id="RHEA-COMP:11060"/>
        <dbReference type="Rhea" id="RHEA-COMP:11605"/>
        <dbReference type="ChEBI" id="CHEBI:15377"/>
        <dbReference type="ChEBI" id="CHEBI:30013"/>
        <dbReference type="ChEBI" id="CHEBI:43474"/>
        <dbReference type="ChEBI" id="CHEBI:61977"/>
        <dbReference type="EC" id="3.1.3.16"/>
    </reaction>
</comment>
<dbReference type="STRING" id="49012.A0A0F7RW33"/>
<keyword evidence="4" id="KW-0539">Nucleus</keyword>
<evidence type="ECO:0000256" key="3">
    <source>
        <dbReference type="ARBA" id="ARBA00022801"/>
    </source>
</evidence>